<sequence>MSITTFPPFDPLTWKQADADVHVATRNGEFAGFVEFDGSAHLVRDERGTDLGSFETLGDAQSALEDTHESRVPRSRRIPLTLPRAFRRGLRRARA</sequence>
<reference evidence="1 2" key="1">
    <citation type="submission" date="2019-06" db="EMBL/GenBank/DDBJ databases">
        <title>Sequencing the genomes of 1000 actinobacteria strains.</title>
        <authorList>
            <person name="Klenk H.-P."/>
        </authorList>
    </citation>
    <scope>NUCLEOTIDE SEQUENCE [LARGE SCALE GENOMIC DNA]</scope>
    <source>
        <strain evidence="1 2">DSM 20169</strain>
    </source>
</reference>
<proteinExistence type="predicted"/>
<accession>A0A543BC29</accession>
<gene>
    <name evidence="1" type="ORF">FB560_3905</name>
</gene>
<organism evidence="1 2">
    <name type="scientific">Microbacterium saperdae</name>
    <dbReference type="NCBI Taxonomy" id="69368"/>
    <lineage>
        <taxon>Bacteria</taxon>
        <taxon>Bacillati</taxon>
        <taxon>Actinomycetota</taxon>
        <taxon>Actinomycetes</taxon>
        <taxon>Micrococcales</taxon>
        <taxon>Microbacteriaceae</taxon>
        <taxon>Microbacterium</taxon>
    </lineage>
</organism>
<comment type="caution">
    <text evidence="1">The sequence shown here is derived from an EMBL/GenBank/DDBJ whole genome shotgun (WGS) entry which is preliminary data.</text>
</comment>
<dbReference type="RefSeq" id="WP_141874340.1">
    <property type="nucleotide sequence ID" value="NZ_VFOX01000002.1"/>
</dbReference>
<dbReference type="EMBL" id="VFOX01000002">
    <property type="protein sequence ID" value="TQL82420.1"/>
    <property type="molecule type" value="Genomic_DNA"/>
</dbReference>
<name>A0A543BC29_9MICO</name>
<keyword evidence="2" id="KW-1185">Reference proteome</keyword>
<dbReference type="Proteomes" id="UP000317209">
    <property type="component" value="Unassembled WGS sequence"/>
</dbReference>
<evidence type="ECO:0000313" key="1">
    <source>
        <dbReference type="EMBL" id="TQL82420.1"/>
    </source>
</evidence>
<dbReference type="AlphaFoldDB" id="A0A543BC29"/>
<dbReference type="OrthoDB" id="5080267at2"/>
<evidence type="ECO:0000313" key="2">
    <source>
        <dbReference type="Proteomes" id="UP000317209"/>
    </source>
</evidence>
<protein>
    <submittedName>
        <fullName evidence="1">Uncharacterized protein</fullName>
    </submittedName>
</protein>